<dbReference type="Proteomes" id="UP000095286">
    <property type="component" value="Unplaced"/>
</dbReference>
<proteinExistence type="predicted"/>
<evidence type="ECO:0000313" key="2">
    <source>
        <dbReference type="WBParaSite" id="RSKR_0000659450.1"/>
    </source>
</evidence>
<sequence>MVSHYGELREHCIMKAKLGDIQNDDGMELHVPSVSSKEPDIVYDVNICVKKPNRPLKNKVGLKFIKCASFCMARFLNNKDVYVHYRRKKFR</sequence>
<name>A0AC35U177_9BILA</name>
<protein>
    <submittedName>
        <fullName evidence="2">C2 tensin-type domain-containing protein</fullName>
    </submittedName>
</protein>
<accession>A0AC35U177</accession>
<evidence type="ECO:0000313" key="1">
    <source>
        <dbReference type="Proteomes" id="UP000095286"/>
    </source>
</evidence>
<dbReference type="WBParaSite" id="RSKR_0000659450.1">
    <property type="protein sequence ID" value="RSKR_0000659450.1"/>
    <property type="gene ID" value="RSKR_0000659450"/>
</dbReference>
<organism evidence="1 2">
    <name type="scientific">Rhabditophanes sp. KR3021</name>
    <dbReference type="NCBI Taxonomy" id="114890"/>
    <lineage>
        <taxon>Eukaryota</taxon>
        <taxon>Metazoa</taxon>
        <taxon>Ecdysozoa</taxon>
        <taxon>Nematoda</taxon>
        <taxon>Chromadorea</taxon>
        <taxon>Rhabditida</taxon>
        <taxon>Tylenchina</taxon>
        <taxon>Panagrolaimomorpha</taxon>
        <taxon>Strongyloidoidea</taxon>
        <taxon>Alloionematidae</taxon>
        <taxon>Rhabditophanes</taxon>
    </lineage>
</organism>
<reference evidence="2" key="1">
    <citation type="submission" date="2016-11" db="UniProtKB">
        <authorList>
            <consortium name="WormBaseParasite"/>
        </authorList>
    </citation>
    <scope>IDENTIFICATION</scope>
    <source>
        <strain evidence="2">KR3021</strain>
    </source>
</reference>